<sequence length="254" mass="28832">MIPVKRKHNETQLADGQSSTSLQAQFLQQRQKYSKFNSLADQKITQDLVRTFEGVLKKPVSKFDNLNHTLEPIAKQKHNEDISWNSANVIIPMPEVGPILKEEGPGQARRSLESSAAVTIEMTVLINDAVRNETDNLVQTPGSKQNSRLDGVYQKPETEDVLSQHTQQRFKRKSGKQISIERRKSFDSDKFGEGEVLRQDCNSLDLTMQYAITTVRWGDSPLDLVKQLNGQDEVEQQQCSESPKEQMQIKVIHS</sequence>
<feature type="region of interest" description="Disordered" evidence="1">
    <location>
        <begin position="233"/>
        <end position="254"/>
    </location>
</feature>
<protein>
    <submittedName>
        <fullName evidence="2">Uncharacterized protein</fullName>
    </submittedName>
</protein>
<proteinExistence type="predicted"/>
<comment type="caution">
    <text evidence="2">The sequence shown here is derived from an EMBL/GenBank/DDBJ whole genome shotgun (WGS) entry which is preliminary data.</text>
</comment>
<feature type="compositionally biased region" description="Polar residues" evidence="1">
    <location>
        <begin position="136"/>
        <end position="148"/>
    </location>
</feature>
<gene>
    <name evidence="2" type="ORF">EZS28_044762</name>
</gene>
<organism evidence="2 3">
    <name type="scientific">Streblomastix strix</name>
    <dbReference type="NCBI Taxonomy" id="222440"/>
    <lineage>
        <taxon>Eukaryota</taxon>
        <taxon>Metamonada</taxon>
        <taxon>Preaxostyla</taxon>
        <taxon>Oxymonadida</taxon>
        <taxon>Streblomastigidae</taxon>
        <taxon>Streblomastix</taxon>
    </lineage>
</organism>
<accession>A0A5J4TQK7</accession>
<reference evidence="2 3" key="1">
    <citation type="submission" date="2019-03" db="EMBL/GenBank/DDBJ databases">
        <title>Single cell metagenomics reveals metabolic interactions within the superorganism composed of flagellate Streblomastix strix and complex community of Bacteroidetes bacteria on its surface.</title>
        <authorList>
            <person name="Treitli S.C."/>
            <person name="Kolisko M."/>
            <person name="Husnik F."/>
            <person name="Keeling P."/>
            <person name="Hampl V."/>
        </authorList>
    </citation>
    <scope>NUCLEOTIDE SEQUENCE [LARGE SCALE GENOMIC DNA]</scope>
    <source>
        <strain evidence="2">ST1C</strain>
    </source>
</reference>
<dbReference type="AlphaFoldDB" id="A0A5J4TQK7"/>
<evidence type="ECO:0000313" key="3">
    <source>
        <dbReference type="Proteomes" id="UP000324800"/>
    </source>
</evidence>
<dbReference type="EMBL" id="SNRW01027966">
    <property type="protein sequence ID" value="KAA6359711.1"/>
    <property type="molecule type" value="Genomic_DNA"/>
</dbReference>
<evidence type="ECO:0000313" key="2">
    <source>
        <dbReference type="EMBL" id="KAA6359711.1"/>
    </source>
</evidence>
<feature type="region of interest" description="Disordered" evidence="1">
    <location>
        <begin position="136"/>
        <end position="178"/>
    </location>
</feature>
<name>A0A5J4TQK7_9EUKA</name>
<evidence type="ECO:0000256" key="1">
    <source>
        <dbReference type="SAM" id="MobiDB-lite"/>
    </source>
</evidence>
<dbReference type="Proteomes" id="UP000324800">
    <property type="component" value="Unassembled WGS sequence"/>
</dbReference>